<dbReference type="AlphaFoldDB" id="A0A7U3YJQ3"/>
<dbReference type="Proteomes" id="UP000006365">
    <property type="component" value="Chromosome"/>
</dbReference>
<dbReference type="KEGG" id="dpr:Despr_0459"/>
<proteinExistence type="predicted"/>
<sequence>MANYIFKGKLRAYICKECLDVLAGVQVRLYRHRDNQDVSNLVQAEPKHTFAVLSDAEIAAKERFLIAETRTDEQGEFAFRLSTDKDKYAGEAFEVDVRMTSVPGQKADAKPATVQFTITSLKPEWTQHGNELIAPYWDYLIPARFWCHLLAYFDLWVICGRFVTCEGRRPLPGATIRAFDADWIQHDALGEAITDFNGQFRIYYTSADFKKTPLSPWINIELTGGPDLFFQAEYGGSLVINESSSAGRQAGRENVGHCFCIELCTDKIVPPDADEIPHWERVEEFEVDTDFSPEGYAGGGSLVMHDCIDLHGNMPLTNVANGKALKYRFLIGAWTWPGAEDPAVIPPNAPADADLVPVKSICDSTVGYIYYSDANGDPRSAPVIVRSGDLDGDGCLTLLGMVVKVDMHDGTTADITVTEHNFVGAYLLMTMNSHAHTPAPYDILHYLGLAAAGTAVPVAERAPIRRFKLRFQVYDVDQAVDKTTDNKTLGGLVIDNSPVKYALHLTELMGDLCNKITNEVHILYTIDHPHLNSFSVTIENNGGIVHNAPPLPHGTFSGNFFFRGGESGGAGFTVNVAADPVCAYAVKLSWQTRHYHSNRGNSRHTQILYCK</sequence>
<gene>
    <name evidence="1" type="ordered locus">Despr_0459</name>
</gene>
<dbReference type="RefSeq" id="WP_015723186.1">
    <property type="nucleotide sequence ID" value="NC_014972.1"/>
</dbReference>
<dbReference type="EMBL" id="CP002364">
    <property type="protein sequence ID" value="ADW16639.1"/>
    <property type="molecule type" value="Genomic_DNA"/>
</dbReference>
<evidence type="ECO:0000313" key="2">
    <source>
        <dbReference type="Proteomes" id="UP000006365"/>
    </source>
</evidence>
<accession>A0A7U3YJQ3</accession>
<keyword evidence="2" id="KW-1185">Reference proteome</keyword>
<reference evidence="1 2" key="1">
    <citation type="journal article" date="2011" name="Stand. Genomic Sci.">
        <title>Complete genome sequence of Desulfobulbus propionicus type strain (1pr3).</title>
        <authorList>
            <person name="Pagani I."/>
            <person name="Lapidus A."/>
            <person name="Nolan M."/>
            <person name="Lucas S."/>
            <person name="Hammon N."/>
            <person name="Deshpande S."/>
            <person name="Cheng J.F."/>
            <person name="Chertkov O."/>
            <person name="Davenport K."/>
            <person name="Tapia R."/>
            <person name="Han C."/>
            <person name="Goodwin L."/>
            <person name="Pitluck S."/>
            <person name="Liolios K."/>
            <person name="Mavromatis K."/>
            <person name="Ivanova N."/>
            <person name="Mikhailova N."/>
            <person name="Pati A."/>
            <person name="Chen A."/>
            <person name="Palaniappan K."/>
            <person name="Land M."/>
            <person name="Hauser L."/>
            <person name="Chang Y.J."/>
            <person name="Jeffries C.D."/>
            <person name="Detter J.C."/>
            <person name="Brambilla E."/>
            <person name="Kannan K.P."/>
            <person name="Djao O.D."/>
            <person name="Rohde M."/>
            <person name="Pukall R."/>
            <person name="Spring S."/>
            <person name="Goker M."/>
            <person name="Sikorski J."/>
            <person name="Woyke T."/>
            <person name="Bristow J."/>
            <person name="Eisen J.A."/>
            <person name="Markowitz V."/>
            <person name="Hugenholtz P."/>
            <person name="Kyrpides N.C."/>
            <person name="Klenk H.P."/>
        </authorList>
    </citation>
    <scope>NUCLEOTIDE SEQUENCE [LARGE SCALE GENOMIC DNA]</scope>
    <source>
        <strain evidence="2">ATCC 33891 / DSM 2032 / 1pr3</strain>
    </source>
</reference>
<protein>
    <submittedName>
        <fullName evidence="1">Uncharacterized protein</fullName>
    </submittedName>
</protein>
<name>A0A7U3YJQ3_DESPD</name>
<evidence type="ECO:0000313" key="1">
    <source>
        <dbReference type="EMBL" id="ADW16639.1"/>
    </source>
</evidence>
<organism evidence="1 2">
    <name type="scientific">Desulfobulbus propionicus (strain ATCC 33891 / DSM 2032 / VKM B-1956 / 1pr3)</name>
    <dbReference type="NCBI Taxonomy" id="577650"/>
    <lineage>
        <taxon>Bacteria</taxon>
        <taxon>Pseudomonadati</taxon>
        <taxon>Thermodesulfobacteriota</taxon>
        <taxon>Desulfobulbia</taxon>
        <taxon>Desulfobulbales</taxon>
        <taxon>Desulfobulbaceae</taxon>
        <taxon>Desulfobulbus</taxon>
    </lineage>
</organism>